<reference evidence="1" key="1">
    <citation type="submission" date="2012-04" db="EMBL/GenBank/DDBJ databases">
        <title>The Genome Sequence of Loa loa.</title>
        <authorList>
            <consortium name="The Broad Institute Genome Sequencing Platform"/>
            <consortium name="Broad Institute Genome Sequencing Center for Infectious Disease"/>
            <person name="Nutman T.B."/>
            <person name="Fink D.L."/>
            <person name="Russ C."/>
            <person name="Young S."/>
            <person name="Zeng Q."/>
            <person name="Gargeya S."/>
            <person name="Alvarado L."/>
            <person name="Berlin A."/>
            <person name="Chapman S.B."/>
            <person name="Chen Z."/>
            <person name="Freedman E."/>
            <person name="Gellesch M."/>
            <person name="Goldberg J."/>
            <person name="Griggs A."/>
            <person name="Gujja S."/>
            <person name="Heilman E.R."/>
            <person name="Heiman D."/>
            <person name="Howarth C."/>
            <person name="Mehta T."/>
            <person name="Neiman D."/>
            <person name="Pearson M."/>
            <person name="Roberts A."/>
            <person name="Saif S."/>
            <person name="Shea T."/>
            <person name="Shenoy N."/>
            <person name="Sisk P."/>
            <person name="Stolte C."/>
            <person name="Sykes S."/>
            <person name="White J."/>
            <person name="Yandava C."/>
            <person name="Haas B."/>
            <person name="Henn M.R."/>
            <person name="Nusbaum C."/>
            <person name="Birren B."/>
        </authorList>
    </citation>
    <scope>NUCLEOTIDE SEQUENCE [LARGE SCALE GENOMIC DNA]</scope>
</reference>
<evidence type="ECO:0000313" key="2">
    <source>
        <dbReference type="WBParaSite" id="EN70_8492"/>
    </source>
</evidence>
<keyword evidence="1" id="KW-1185">Reference proteome</keyword>
<dbReference type="AlphaFoldDB" id="A0A1I7W105"/>
<protein>
    <submittedName>
        <fullName evidence="2">Transposase</fullName>
    </submittedName>
</protein>
<dbReference type="Proteomes" id="UP000095285">
    <property type="component" value="Unassembled WGS sequence"/>
</dbReference>
<evidence type="ECO:0000313" key="1">
    <source>
        <dbReference type="Proteomes" id="UP000095285"/>
    </source>
</evidence>
<name>A0A1I7W105_LOALO</name>
<reference evidence="2" key="2">
    <citation type="submission" date="2016-11" db="UniProtKB">
        <authorList>
            <consortium name="WormBaseParasite"/>
        </authorList>
    </citation>
    <scope>IDENTIFICATION</scope>
</reference>
<accession>A0A1I7W105</accession>
<sequence>MVVLNKLEKKHLLQGTGKRLKMNGYEQGVILDLMRGTSWIEGFFEAIEGICLSSPKLASEIKTEH</sequence>
<organism evidence="1 2">
    <name type="scientific">Loa loa</name>
    <name type="common">Eye worm</name>
    <name type="synonym">Filaria loa</name>
    <dbReference type="NCBI Taxonomy" id="7209"/>
    <lineage>
        <taxon>Eukaryota</taxon>
        <taxon>Metazoa</taxon>
        <taxon>Ecdysozoa</taxon>
        <taxon>Nematoda</taxon>
        <taxon>Chromadorea</taxon>
        <taxon>Rhabditida</taxon>
        <taxon>Spirurina</taxon>
        <taxon>Spiruromorpha</taxon>
        <taxon>Filarioidea</taxon>
        <taxon>Onchocercidae</taxon>
        <taxon>Loa</taxon>
    </lineage>
</organism>
<proteinExistence type="predicted"/>
<dbReference type="WBParaSite" id="EN70_8492">
    <property type="protein sequence ID" value="EN70_8492"/>
    <property type="gene ID" value="EN70_8492"/>
</dbReference>